<comment type="caution">
    <text evidence="1">The sequence shown here is derived from an EMBL/GenBank/DDBJ whole genome shotgun (WGS) entry which is preliminary data.</text>
</comment>
<protein>
    <submittedName>
        <fullName evidence="1">Uncharacterized protein</fullName>
    </submittedName>
</protein>
<feature type="non-terminal residue" evidence="1">
    <location>
        <position position="85"/>
    </location>
</feature>
<gene>
    <name evidence="1" type="ORF">Golob_017055</name>
</gene>
<accession>A0A7J8M5Z9</accession>
<proteinExistence type="predicted"/>
<dbReference type="Proteomes" id="UP000593572">
    <property type="component" value="Unassembled WGS sequence"/>
</dbReference>
<evidence type="ECO:0000313" key="1">
    <source>
        <dbReference type="EMBL" id="MBA0560139.1"/>
    </source>
</evidence>
<name>A0A7J8M5Z9_9ROSI</name>
<reference evidence="1 2" key="1">
    <citation type="journal article" date="2019" name="Genome Biol. Evol.">
        <title>Insights into the evolution of the New World diploid cottons (Gossypium, subgenus Houzingenia) based on genome sequencing.</title>
        <authorList>
            <person name="Grover C.E."/>
            <person name="Arick M.A. 2nd"/>
            <person name="Thrash A."/>
            <person name="Conover J.L."/>
            <person name="Sanders W.S."/>
            <person name="Peterson D.G."/>
            <person name="Frelichowski J.E."/>
            <person name="Scheffler J.A."/>
            <person name="Scheffler B.E."/>
            <person name="Wendel J.F."/>
        </authorList>
    </citation>
    <scope>NUCLEOTIDE SEQUENCE [LARGE SCALE GENOMIC DNA]</scope>
    <source>
        <strain evidence="1">157</strain>
        <tissue evidence="1">Leaf</tissue>
    </source>
</reference>
<organism evidence="1 2">
    <name type="scientific">Gossypium lobatum</name>
    <dbReference type="NCBI Taxonomy" id="34289"/>
    <lineage>
        <taxon>Eukaryota</taxon>
        <taxon>Viridiplantae</taxon>
        <taxon>Streptophyta</taxon>
        <taxon>Embryophyta</taxon>
        <taxon>Tracheophyta</taxon>
        <taxon>Spermatophyta</taxon>
        <taxon>Magnoliopsida</taxon>
        <taxon>eudicotyledons</taxon>
        <taxon>Gunneridae</taxon>
        <taxon>Pentapetalae</taxon>
        <taxon>rosids</taxon>
        <taxon>malvids</taxon>
        <taxon>Malvales</taxon>
        <taxon>Malvaceae</taxon>
        <taxon>Malvoideae</taxon>
        <taxon>Gossypium</taxon>
    </lineage>
</organism>
<keyword evidence="2" id="KW-1185">Reference proteome</keyword>
<dbReference type="AlphaFoldDB" id="A0A7J8M5Z9"/>
<dbReference type="EMBL" id="JABEZX010000007">
    <property type="protein sequence ID" value="MBA0560139.1"/>
    <property type="molecule type" value="Genomic_DNA"/>
</dbReference>
<evidence type="ECO:0000313" key="2">
    <source>
        <dbReference type="Proteomes" id="UP000593572"/>
    </source>
</evidence>
<sequence>CTGGESALCGGDVARFVCGGGVRGSLADVRRWGKGLGFFGCVLCRTLRSTKMTGDASEEAVPEIKYVRTSNSAEDHSGWVLSKQE</sequence>